<dbReference type="EMBL" id="PTQZ01000229">
    <property type="protein sequence ID" value="PQA34637.1"/>
    <property type="molecule type" value="Genomic_DNA"/>
</dbReference>
<comment type="similarity">
    <text evidence="1">Belongs to the NAD(P)H dehydrogenase (quinone) family.</text>
</comment>
<protein>
    <submittedName>
        <fullName evidence="4">NAD(P)H dehydrogenase</fullName>
    </submittedName>
</protein>
<evidence type="ECO:0000313" key="5">
    <source>
        <dbReference type="Proteomes" id="UP000243900"/>
    </source>
</evidence>
<dbReference type="PANTHER" id="PTHR10204:SF34">
    <property type="entry name" value="NAD(P)H DEHYDROGENASE [QUINONE] 1 ISOFORM 1"/>
    <property type="match status" value="1"/>
</dbReference>
<dbReference type="GO" id="GO:0005829">
    <property type="term" value="C:cytosol"/>
    <property type="evidence" value="ECO:0007669"/>
    <property type="project" value="TreeGrafter"/>
</dbReference>
<dbReference type="Pfam" id="PF02525">
    <property type="entry name" value="Flavodoxin_2"/>
    <property type="match status" value="1"/>
</dbReference>
<name>A0A2P6AR41_9GAMM</name>
<evidence type="ECO:0000313" key="4">
    <source>
        <dbReference type="EMBL" id="PQA34637.1"/>
    </source>
</evidence>
<evidence type="ECO:0000256" key="1">
    <source>
        <dbReference type="ARBA" id="ARBA00006252"/>
    </source>
</evidence>
<dbReference type="OrthoDB" id="9798454at2"/>
<feature type="domain" description="Flavodoxin-like fold" evidence="3">
    <location>
        <begin position="1"/>
        <end position="210"/>
    </location>
</feature>
<accession>A0A2P6AR41</accession>
<gene>
    <name evidence="4" type="ORF">C5O18_08315</name>
</gene>
<sequence>MKVLIVHAHPEPQSFTAALKDAAIADLTAAGHEVVVSDLYAMQWNPVASAADFGSRGNPEYMNYALEQRANAEAGTLAADIEAELAKVMAADLIIFTFPLYWFSVPAILKGWFDRVLVSGRVYGGRRFYDQGSLAGKRGWLVLTCGGRDYMLSEGGIHGDMTQILKPVLQGTLAYTGLSVLPPFTGYHIPYLSPEKRAEILADFRARLAALDSVEPLTMPVLASYDREMKPLDREMKPLA</sequence>
<dbReference type="SUPFAM" id="SSF52218">
    <property type="entry name" value="Flavoproteins"/>
    <property type="match status" value="1"/>
</dbReference>
<keyword evidence="2" id="KW-0560">Oxidoreductase</keyword>
<proteinExistence type="inferred from homology"/>
<dbReference type="PANTHER" id="PTHR10204">
    <property type="entry name" value="NAD P H OXIDOREDUCTASE-RELATED"/>
    <property type="match status" value="1"/>
</dbReference>
<comment type="caution">
    <text evidence="4">The sequence shown here is derived from an EMBL/GenBank/DDBJ whole genome shotgun (WGS) entry which is preliminary data.</text>
</comment>
<dbReference type="InterPro" id="IPR003680">
    <property type="entry name" value="Flavodoxin_fold"/>
</dbReference>
<evidence type="ECO:0000259" key="3">
    <source>
        <dbReference type="Pfam" id="PF02525"/>
    </source>
</evidence>
<dbReference type="FunFam" id="3.40.50.360:FF:000054">
    <property type="entry name" value="NAD(P)H dehydrogenase, quinone 1"/>
    <property type="match status" value="1"/>
</dbReference>
<evidence type="ECO:0000256" key="2">
    <source>
        <dbReference type="ARBA" id="ARBA00023002"/>
    </source>
</evidence>
<dbReference type="GO" id="GO:0003955">
    <property type="term" value="F:NAD(P)H dehydrogenase (quinone) activity"/>
    <property type="evidence" value="ECO:0007669"/>
    <property type="project" value="TreeGrafter"/>
</dbReference>
<dbReference type="Proteomes" id="UP000243900">
    <property type="component" value="Unassembled WGS sequence"/>
</dbReference>
<dbReference type="InterPro" id="IPR029039">
    <property type="entry name" value="Flavoprotein-like_sf"/>
</dbReference>
<keyword evidence="5" id="KW-1185">Reference proteome</keyword>
<dbReference type="Gene3D" id="3.40.50.360">
    <property type="match status" value="1"/>
</dbReference>
<dbReference type="AlphaFoldDB" id="A0A2P6AR41"/>
<organism evidence="4 5">
    <name type="scientific">Amnimonas aquatica</name>
    <dbReference type="NCBI Taxonomy" id="2094561"/>
    <lineage>
        <taxon>Bacteria</taxon>
        <taxon>Pseudomonadati</taxon>
        <taxon>Pseudomonadota</taxon>
        <taxon>Gammaproteobacteria</taxon>
        <taxon>Moraxellales</taxon>
        <taxon>Moraxellaceae</taxon>
        <taxon>Amnimonas</taxon>
    </lineage>
</organism>
<reference evidence="5" key="1">
    <citation type="submission" date="2018-02" db="EMBL/GenBank/DDBJ databases">
        <title>Genome sequencing of Solimonas sp. HR-BB.</title>
        <authorList>
            <person name="Lee Y."/>
            <person name="Jeon C.O."/>
        </authorList>
    </citation>
    <scope>NUCLEOTIDE SEQUENCE [LARGE SCALE GENOMIC DNA]</scope>
    <source>
        <strain evidence="5">HR-E</strain>
    </source>
</reference>
<dbReference type="InterPro" id="IPR051545">
    <property type="entry name" value="NAD(P)H_dehydrogenase_qn"/>
</dbReference>
<dbReference type="RefSeq" id="WP_105193085.1">
    <property type="nucleotide sequence ID" value="NZ_PTQZ01000229.1"/>
</dbReference>